<dbReference type="RefSeq" id="WP_175363621.1">
    <property type="nucleotide sequence ID" value="NZ_JABFMR010000024.1"/>
</dbReference>
<gene>
    <name evidence="2" type="ORF">HNO91_21885</name>
</gene>
<proteinExistence type="predicted"/>
<keyword evidence="1" id="KW-0812">Transmembrane</keyword>
<dbReference type="EMBL" id="JABFMR010000024">
    <property type="protein sequence ID" value="NUT89089.1"/>
    <property type="molecule type" value="Genomic_DNA"/>
</dbReference>
<protein>
    <submittedName>
        <fullName evidence="2">Uncharacterized protein</fullName>
    </submittedName>
</protein>
<dbReference type="AlphaFoldDB" id="A0A7Y5ZA08"/>
<evidence type="ECO:0000256" key="1">
    <source>
        <dbReference type="SAM" id="Phobius"/>
    </source>
</evidence>
<evidence type="ECO:0000313" key="2">
    <source>
        <dbReference type="EMBL" id="NUT89089.1"/>
    </source>
</evidence>
<accession>A0A7Y5ZA08</accession>
<reference evidence="2 3" key="1">
    <citation type="journal article" date="2020" name="Front. Plant Sci.">
        <title>Isolation of Rhizosphere Bacteria That Improve Quality and Water Stress Tolerance in Greenhouse Ornamentals.</title>
        <authorList>
            <person name="Nordstedt N.P."/>
            <person name="Jones M.L."/>
        </authorList>
    </citation>
    <scope>NUCLEOTIDE SEQUENCE [LARGE SCALE GENOMIC DNA]</scope>
    <source>
        <strain evidence="2 3">C7D2</strain>
    </source>
</reference>
<feature type="transmembrane region" description="Helical" evidence="1">
    <location>
        <begin position="32"/>
        <end position="55"/>
    </location>
</feature>
<keyword evidence="1" id="KW-0472">Membrane</keyword>
<evidence type="ECO:0000313" key="3">
    <source>
        <dbReference type="Proteomes" id="UP000536720"/>
    </source>
</evidence>
<dbReference type="Proteomes" id="UP000536720">
    <property type="component" value="Unassembled WGS sequence"/>
</dbReference>
<sequence length="222" mass="24567">MDEAMRVGQNRQFCNGLEPHMFPEEIRFKTNILLKIALSPPGAFLVGCAFIMLFTKSSESAAAWVQAIGSIGAIIGAFLVARQTHMLEQKAGKKSELDIEIRAVLLAEGIVQEAHAALSTAFRNARNSSDTPVSARRLESVHQALMLAITQPVSEQALKPILKTLKRVSNSCGFLQDAMQHNGVLRQADLENMSRFLDELIANKATLSEILNDLRDRRKRSR</sequence>
<comment type="caution">
    <text evidence="2">The sequence shown here is derived from an EMBL/GenBank/DDBJ whole genome shotgun (WGS) entry which is preliminary data.</text>
</comment>
<feature type="transmembrane region" description="Helical" evidence="1">
    <location>
        <begin position="61"/>
        <end position="81"/>
    </location>
</feature>
<name>A0A7Y5ZA08_9PSED</name>
<organism evidence="2 3">
    <name type="scientific">Pseudomonas corrugata</name>
    <dbReference type="NCBI Taxonomy" id="47879"/>
    <lineage>
        <taxon>Bacteria</taxon>
        <taxon>Pseudomonadati</taxon>
        <taxon>Pseudomonadota</taxon>
        <taxon>Gammaproteobacteria</taxon>
        <taxon>Pseudomonadales</taxon>
        <taxon>Pseudomonadaceae</taxon>
        <taxon>Pseudomonas</taxon>
    </lineage>
</organism>
<keyword evidence="1" id="KW-1133">Transmembrane helix</keyword>